<organism evidence="10 11">
    <name type="scientific">Moellerella wisconsensis ATCC 35017</name>
    <dbReference type="NCBI Taxonomy" id="1354267"/>
    <lineage>
        <taxon>Bacteria</taxon>
        <taxon>Pseudomonadati</taxon>
        <taxon>Pseudomonadota</taxon>
        <taxon>Gammaproteobacteria</taxon>
        <taxon>Enterobacterales</taxon>
        <taxon>Morganellaceae</taxon>
        <taxon>Moellerella</taxon>
    </lineage>
</organism>
<dbReference type="EMBL" id="LGAA01000022">
    <property type="protein sequence ID" value="KPD02329.1"/>
    <property type="molecule type" value="Genomic_DNA"/>
</dbReference>
<comment type="caution">
    <text evidence="10">The sequence shown here is derived from an EMBL/GenBank/DDBJ whole genome shotgun (WGS) entry which is preliminary data.</text>
</comment>
<dbReference type="PANTHER" id="PTHR34040">
    <property type="entry name" value="FLAGELLAR BIOSYNTHETIC PROTEIN FLIQ"/>
    <property type="match status" value="1"/>
</dbReference>
<sequence length="89" mass="9586">MTPEFIVGLGIGAMKVALILGGPLLLAALLSGLIISILQAATQINEMTLSFIPKIICVFGIAILLGPWMLDYVLDYIQQLYSQIPNVIN</sequence>
<keyword evidence="6 9" id="KW-1133">Transmembrane helix</keyword>
<protein>
    <recommendedName>
        <fullName evidence="3 9">Flagellar biosynthetic protein FliQ</fullName>
    </recommendedName>
</protein>
<dbReference type="GeneID" id="79716837"/>
<keyword evidence="7 9" id="KW-0472">Membrane</keyword>
<proteinExistence type="inferred from homology"/>
<evidence type="ECO:0000256" key="8">
    <source>
        <dbReference type="ARBA" id="ARBA00023143"/>
    </source>
</evidence>
<evidence type="ECO:0000256" key="5">
    <source>
        <dbReference type="ARBA" id="ARBA00022692"/>
    </source>
</evidence>
<feature type="transmembrane region" description="Helical" evidence="9">
    <location>
        <begin position="6"/>
        <end position="39"/>
    </location>
</feature>
<dbReference type="NCBIfam" id="TIGR01402">
    <property type="entry name" value="fliQ"/>
    <property type="match status" value="1"/>
</dbReference>
<dbReference type="AlphaFoldDB" id="A0A0N0Z7M4"/>
<evidence type="ECO:0000313" key="11">
    <source>
        <dbReference type="Proteomes" id="UP000053226"/>
    </source>
</evidence>
<dbReference type="GO" id="GO:0009306">
    <property type="term" value="P:protein secretion"/>
    <property type="evidence" value="ECO:0007669"/>
    <property type="project" value="InterPro"/>
</dbReference>
<evidence type="ECO:0000256" key="4">
    <source>
        <dbReference type="ARBA" id="ARBA00022475"/>
    </source>
</evidence>
<reference evidence="10 11" key="1">
    <citation type="submission" date="2015-07" db="EMBL/GenBank/DDBJ databases">
        <title>ATOL: Assembling a taxonomically balanced genome-scale reconstruction of the evolutionary history of the Enterobacteriaceae.</title>
        <authorList>
            <person name="Plunkett G.III."/>
            <person name="Neeno-Eckwall E.C."/>
            <person name="Glasner J.D."/>
            <person name="Perna N.T."/>
        </authorList>
    </citation>
    <scope>NUCLEOTIDE SEQUENCE [LARGE SCALE GENOMIC DNA]</scope>
    <source>
        <strain evidence="10 11">ATCC 35017</strain>
    </source>
</reference>
<dbReference type="Pfam" id="PF01313">
    <property type="entry name" value="Bac_export_3"/>
    <property type="match status" value="1"/>
</dbReference>
<evidence type="ECO:0000256" key="6">
    <source>
        <dbReference type="ARBA" id="ARBA00022989"/>
    </source>
</evidence>
<dbReference type="RefSeq" id="WP_047256586.1">
    <property type="nucleotide sequence ID" value="NZ_CAWMUS010000022.1"/>
</dbReference>
<keyword evidence="8 9" id="KW-0975">Bacterial flagellum</keyword>
<evidence type="ECO:0000313" key="10">
    <source>
        <dbReference type="EMBL" id="KPD02329.1"/>
    </source>
</evidence>
<keyword evidence="10" id="KW-0966">Cell projection</keyword>
<keyword evidence="10" id="KW-0282">Flagellum</keyword>
<comment type="function">
    <text evidence="9">Role in flagellar biosynthesis.</text>
</comment>
<dbReference type="GO" id="GO:0009425">
    <property type="term" value="C:bacterial-type flagellum basal body"/>
    <property type="evidence" value="ECO:0007669"/>
    <property type="project" value="UniProtKB-SubCell"/>
</dbReference>
<dbReference type="PIRSF" id="PIRSF004669">
    <property type="entry name" value="FliQ"/>
    <property type="match status" value="1"/>
</dbReference>
<keyword evidence="4 9" id="KW-1003">Cell membrane</keyword>
<keyword evidence="11" id="KW-1185">Reference proteome</keyword>
<dbReference type="GO" id="GO:0044780">
    <property type="term" value="P:bacterial-type flagellum assembly"/>
    <property type="evidence" value="ECO:0007669"/>
    <property type="project" value="InterPro"/>
</dbReference>
<gene>
    <name evidence="9" type="primary">fliQ</name>
    <name evidence="10" type="ORF">M992_2332</name>
</gene>
<keyword evidence="5 9" id="KW-0812">Transmembrane</keyword>
<dbReference type="Proteomes" id="UP000053226">
    <property type="component" value="Unassembled WGS sequence"/>
</dbReference>
<evidence type="ECO:0000256" key="9">
    <source>
        <dbReference type="RuleBase" id="RU364090"/>
    </source>
</evidence>
<dbReference type="PANTHER" id="PTHR34040:SF2">
    <property type="entry name" value="FLAGELLAR BIOSYNTHETIC PROTEIN FLIQ"/>
    <property type="match status" value="1"/>
</dbReference>
<feature type="transmembrane region" description="Helical" evidence="9">
    <location>
        <begin position="51"/>
        <end position="70"/>
    </location>
</feature>
<accession>A0A0N0Z7M4</accession>
<dbReference type="OrthoDB" id="9806440at2"/>
<keyword evidence="10" id="KW-0969">Cilium</keyword>
<comment type="subcellular location">
    <subcellularLocation>
        <location evidence="1 9">Cell membrane</location>
        <topology evidence="1">Multi-pass membrane protein</topology>
    </subcellularLocation>
    <subcellularLocation>
        <location evidence="9">Bacterial flagellum basal body</location>
    </subcellularLocation>
</comment>
<evidence type="ECO:0000256" key="1">
    <source>
        <dbReference type="ARBA" id="ARBA00004651"/>
    </source>
</evidence>
<dbReference type="InterPro" id="IPR002191">
    <property type="entry name" value="Bac_export_3"/>
</dbReference>
<evidence type="ECO:0000256" key="3">
    <source>
        <dbReference type="ARBA" id="ARBA00021718"/>
    </source>
</evidence>
<name>A0A0N0Z7M4_9GAMM</name>
<dbReference type="InterPro" id="IPR006305">
    <property type="entry name" value="FliQ"/>
</dbReference>
<dbReference type="GO" id="GO:0005886">
    <property type="term" value="C:plasma membrane"/>
    <property type="evidence" value="ECO:0007669"/>
    <property type="project" value="UniProtKB-SubCell"/>
</dbReference>
<evidence type="ECO:0000256" key="7">
    <source>
        <dbReference type="ARBA" id="ARBA00023136"/>
    </source>
</evidence>
<evidence type="ECO:0000256" key="2">
    <source>
        <dbReference type="ARBA" id="ARBA00006156"/>
    </source>
</evidence>
<dbReference type="PRINTS" id="PR00952">
    <property type="entry name" value="TYPE3IMQPROT"/>
</dbReference>
<comment type="similarity">
    <text evidence="2 9">Belongs to the FliQ/MopD/SpaQ family.</text>
</comment>